<dbReference type="Gene3D" id="3.40.50.2300">
    <property type="match status" value="2"/>
</dbReference>
<evidence type="ECO:0000256" key="1">
    <source>
        <dbReference type="ARBA" id="ARBA00023015"/>
    </source>
</evidence>
<feature type="domain" description="HTH lacI-type" evidence="4">
    <location>
        <begin position="6"/>
        <end position="60"/>
    </location>
</feature>
<organism evidence="5 6">
    <name type="scientific">Polymorphospora lycopeni</name>
    <dbReference type="NCBI Taxonomy" id="3140240"/>
    <lineage>
        <taxon>Bacteria</taxon>
        <taxon>Bacillati</taxon>
        <taxon>Actinomycetota</taxon>
        <taxon>Actinomycetes</taxon>
        <taxon>Micromonosporales</taxon>
        <taxon>Micromonosporaceae</taxon>
        <taxon>Polymorphospora</taxon>
    </lineage>
</organism>
<dbReference type="PANTHER" id="PTHR30146:SF109">
    <property type="entry name" value="HTH-TYPE TRANSCRIPTIONAL REGULATOR GALS"/>
    <property type="match status" value="1"/>
</dbReference>
<evidence type="ECO:0000256" key="2">
    <source>
        <dbReference type="ARBA" id="ARBA00023125"/>
    </source>
</evidence>
<dbReference type="SMART" id="SM00354">
    <property type="entry name" value="HTH_LACI"/>
    <property type="match status" value="1"/>
</dbReference>
<dbReference type="Gene3D" id="1.10.260.40">
    <property type="entry name" value="lambda repressor-like DNA-binding domains"/>
    <property type="match status" value="1"/>
</dbReference>
<dbReference type="InterPro" id="IPR028082">
    <property type="entry name" value="Peripla_BP_I"/>
</dbReference>
<comment type="caution">
    <text evidence="5">The sequence shown here is derived from an EMBL/GenBank/DDBJ whole genome shotgun (WGS) entry which is preliminary data.</text>
</comment>
<dbReference type="SUPFAM" id="SSF47413">
    <property type="entry name" value="lambda repressor-like DNA-binding domains"/>
    <property type="match status" value="1"/>
</dbReference>
<proteinExistence type="predicted"/>
<evidence type="ECO:0000256" key="3">
    <source>
        <dbReference type="ARBA" id="ARBA00023163"/>
    </source>
</evidence>
<protein>
    <submittedName>
        <fullName evidence="5">LacI family DNA-binding transcriptional regulator</fullName>
    </submittedName>
</protein>
<dbReference type="GO" id="GO:0003677">
    <property type="term" value="F:DNA binding"/>
    <property type="evidence" value="ECO:0007669"/>
    <property type="project" value="UniProtKB-KW"/>
</dbReference>
<reference evidence="5 6" key="1">
    <citation type="submission" date="2024-04" db="EMBL/GenBank/DDBJ databases">
        <title>Polymorphospora sp. isolated from Baiyangdian Lake in Xiong'an New Area.</title>
        <authorList>
            <person name="Zhang X."/>
            <person name="Liu J."/>
        </authorList>
    </citation>
    <scope>NUCLEOTIDE SEQUENCE [LARGE SCALE GENOMIC DNA]</scope>
    <source>
        <strain evidence="5 6">2-325</strain>
    </source>
</reference>
<dbReference type="PRINTS" id="PR00036">
    <property type="entry name" value="HTHLACI"/>
</dbReference>
<accession>A0ABV5D0I6</accession>
<dbReference type="Proteomes" id="UP001582793">
    <property type="component" value="Unassembled WGS sequence"/>
</dbReference>
<dbReference type="PROSITE" id="PS50932">
    <property type="entry name" value="HTH_LACI_2"/>
    <property type="match status" value="1"/>
</dbReference>
<dbReference type="EMBL" id="JBCGDC010000150">
    <property type="protein sequence ID" value="MFB6397526.1"/>
    <property type="molecule type" value="Genomic_DNA"/>
</dbReference>
<sequence length="338" mass="35316">MQDRRPTIEDVARVAGVSRATASRVINNGRGTSAEARSRVHQAVDRLGYRPNPAARMLALGRTDVIDLVAVGFETDSARFGTNPYLSRVVAGALAALAGTDTHLRVRLLAEGAAHRSIDEIARTTTQGAILVNVPPPLATRFHDRCERVVSLGATADRVPAVEARNAQGAHAAVTHLHDLGRRRIAAVHGPAGNTCAASRRVGHLDAIRATGLPDITGDGQFRREAGYRATARLIATRPDIDAVFAASDLMAAGAIQALTAAGRRVPDDVSVVGFDDSVIATAVNPPMTTVRLPVEEMAAAATRTLLDGGAAARWRLVFPVDLVVRASAAGAAPAGTT</sequence>
<keyword evidence="6" id="KW-1185">Reference proteome</keyword>
<dbReference type="Pfam" id="PF13377">
    <property type="entry name" value="Peripla_BP_3"/>
    <property type="match status" value="1"/>
</dbReference>
<dbReference type="InterPro" id="IPR046335">
    <property type="entry name" value="LacI/GalR-like_sensor"/>
</dbReference>
<dbReference type="PANTHER" id="PTHR30146">
    <property type="entry name" value="LACI-RELATED TRANSCRIPTIONAL REPRESSOR"/>
    <property type="match status" value="1"/>
</dbReference>
<dbReference type="InterPro" id="IPR000843">
    <property type="entry name" value="HTH_LacI"/>
</dbReference>
<evidence type="ECO:0000313" key="5">
    <source>
        <dbReference type="EMBL" id="MFB6397526.1"/>
    </source>
</evidence>
<name>A0ABV5D0I6_9ACTN</name>
<dbReference type="InterPro" id="IPR010982">
    <property type="entry name" value="Lambda_DNA-bd_dom_sf"/>
</dbReference>
<evidence type="ECO:0000313" key="6">
    <source>
        <dbReference type="Proteomes" id="UP001582793"/>
    </source>
</evidence>
<evidence type="ECO:0000259" key="4">
    <source>
        <dbReference type="PROSITE" id="PS50932"/>
    </source>
</evidence>
<dbReference type="CDD" id="cd01392">
    <property type="entry name" value="HTH_LacI"/>
    <property type="match status" value="1"/>
</dbReference>
<keyword evidence="3" id="KW-0804">Transcription</keyword>
<keyword evidence="2 5" id="KW-0238">DNA-binding</keyword>
<dbReference type="Pfam" id="PF00356">
    <property type="entry name" value="LacI"/>
    <property type="match status" value="1"/>
</dbReference>
<dbReference type="RefSeq" id="WP_375736596.1">
    <property type="nucleotide sequence ID" value="NZ_JBCGDC010000150.1"/>
</dbReference>
<dbReference type="SUPFAM" id="SSF53822">
    <property type="entry name" value="Periplasmic binding protein-like I"/>
    <property type="match status" value="1"/>
</dbReference>
<dbReference type="CDD" id="cd06267">
    <property type="entry name" value="PBP1_LacI_sugar_binding-like"/>
    <property type="match status" value="1"/>
</dbReference>
<gene>
    <name evidence="5" type="ORF">AAFH96_31205</name>
</gene>
<keyword evidence="1" id="KW-0805">Transcription regulation</keyword>
<dbReference type="PROSITE" id="PS00356">
    <property type="entry name" value="HTH_LACI_1"/>
    <property type="match status" value="1"/>
</dbReference>